<dbReference type="PROSITE" id="PS50887">
    <property type="entry name" value="GGDEF"/>
    <property type="match status" value="1"/>
</dbReference>
<dbReference type="CDD" id="cd01949">
    <property type="entry name" value="GGDEF"/>
    <property type="match status" value="1"/>
</dbReference>
<name>A0ABZ2SMW6_9ENTE</name>
<evidence type="ECO:0000313" key="5">
    <source>
        <dbReference type="Proteomes" id="UP000664701"/>
    </source>
</evidence>
<dbReference type="SUPFAM" id="SSF49785">
    <property type="entry name" value="Galactose-binding domain-like"/>
    <property type="match status" value="1"/>
</dbReference>
<accession>A0ABZ2SMW6</accession>
<feature type="transmembrane region" description="Helical" evidence="2">
    <location>
        <begin position="285"/>
        <end position="309"/>
    </location>
</feature>
<dbReference type="InterPro" id="IPR043128">
    <property type="entry name" value="Rev_trsase/Diguanyl_cyclase"/>
</dbReference>
<evidence type="ECO:0000259" key="3">
    <source>
        <dbReference type="PROSITE" id="PS50887"/>
    </source>
</evidence>
<keyword evidence="5" id="KW-1185">Reference proteome</keyword>
<dbReference type="Gene3D" id="2.60.120.260">
    <property type="entry name" value="Galactose-binding domain-like"/>
    <property type="match status" value="1"/>
</dbReference>
<dbReference type="Pfam" id="PF07695">
    <property type="entry name" value="7TMR-DISM_7TM"/>
    <property type="match status" value="1"/>
</dbReference>
<feature type="transmembrane region" description="Helical" evidence="2">
    <location>
        <begin position="205"/>
        <end position="224"/>
    </location>
</feature>
<reference evidence="4 5" key="2">
    <citation type="submission" date="2024-03" db="EMBL/GenBank/DDBJ databases">
        <title>The Genome Sequence of Enterococcus sp. DIV2402.</title>
        <authorList>
            <consortium name="The Broad Institute Genomics Platform"/>
            <consortium name="The Broad Institute Microbial Omics Core"/>
            <consortium name="The Broad Institute Genomic Center for Infectious Diseases"/>
            <person name="Earl A."/>
            <person name="Manson A."/>
            <person name="Gilmore M."/>
            <person name="Schwartman J."/>
            <person name="Shea T."/>
            <person name="Abouelleil A."/>
            <person name="Cao P."/>
            <person name="Chapman S."/>
            <person name="Cusick C."/>
            <person name="Young S."/>
            <person name="Neafsey D."/>
            <person name="Nusbaum C."/>
            <person name="Birren B."/>
        </authorList>
    </citation>
    <scope>NUCLEOTIDE SEQUENCE [LARGE SCALE GENOMIC DNA]</scope>
    <source>
        <strain evidence="4 5">DIV2402</strain>
    </source>
</reference>
<dbReference type="SMART" id="SM00267">
    <property type="entry name" value="GGDEF"/>
    <property type="match status" value="1"/>
</dbReference>
<dbReference type="InterPro" id="IPR029787">
    <property type="entry name" value="Nucleotide_cyclase"/>
</dbReference>
<keyword evidence="2" id="KW-1133">Transmembrane helix</keyword>
<dbReference type="InterPro" id="IPR050469">
    <property type="entry name" value="Diguanylate_Cyclase"/>
</dbReference>
<feature type="domain" description="GGDEF" evidence="3">
    <location>
        <begin position="433"/>
        <end position="568"/>
    </location>
</feature>
<dbReference type="RefSeq" id="WP_207940682.1">
    <property type="nucleotide sequence ID" value="NZ_CP147251.1"/>
</dbReference>
<dbReference type="InterPro" id="IPR011623">
    <property type="entry name" value="7TMR_DISM_rcpt_extracell_dom1"/>
</dbReference>
<feature type="coiled-coil region" evidence="1">
    <location>
        <begin position="350"/>
        <end position="402"/>
    </location>
</feature>
<gene>
    <name evidence="4" type="ORF">DOK78_001791</name>
</gene>
<dbReference type="PANTHER" id="PTHR45138">
    <property type="entry name" value="REGULATORY COMPONENTS OF SENSORY TRANSDUCTION SYSTEM"/>
    <property type="match status" value="1"/>
</dbReference>
<proteinExistence type="predicted"/>
<evidence type="ECO:0000256" key="2">
    <source>
        <dbReference type="SAM" id="Phobius"/>
    </source>
</evidence>
<reference evidence="4 5" key="1">
    <citation type="submission" date="2021-03" db="EMBL/GenBank/DDBJ databases">
        <authorList>
            <person name="Gilmore M.S."/>
            <person name="Schwartzman J."/>
            <person name="Van Tyne D."/>
            <person name="Martin M."/>
            <person name="Earl A.M."/>
            <person name="Manson A.L."/>
            <person name="Straub T."/>
            <person name="Salamzade R."/>
            <person name="Saavedra J."/>
            <person name="Lebreton F."/>
            <person name="Prichula J."/>
            <person name="Schaufler K."/>
            <person name="Gaca A."/>
            <person name="Sgardioli B."/>
            <person name="Wagenaar J."/>
            <person name="Strong T."/>
        </authorList>
    </citation>
    <scope>NUCLEOTIDE SEQUENCE [LARGE SCALE GENOMIC DNA]</scope>
    <source>
        <strain evidence="4 5">DIV2402</strain>
    </source>
</reference>
<protein>
    <recommendedName>
        <fullName evidence="3">GGDEF domain-containing protein</fullName>
    </recommendedName>
</protein>
<dbReference type="Proteomes" id="UP000664701">
    <property type="component" value="Chromosome"/>
</dbReference>
<keyword evidence="2" id="KW-0472">Membrane</keyword>
<dbReference type="InterPro" id="IPR008979">
    <property type="entry name" value="Galactose-bd-like_sf"/>
</dbReference>
<dbReference type="Gene3D" id="3.30.70.270">
    <property type="match status" value="1"/>
</dbReference>
<dbReference type="PANTHER" id="PTHR45138:SF9">
    <property type="entry name" value="DIGUANYLATE CYCLASE DGCM-RELATED"/>
    <property type="match status" value="1"/>
</dbReference>
<keyword evidence="2" id="KW-0812">Transmembrane</keyword>
<dbReference type="NCBIfam" id="TIGR00254">
    <property type="entry name" value="GGDEF"/>
    <property type="match status" value="1"/>
</dbReference>
<feature type="transmembrane region" description="Helical" evidence="2">
    <location>
        <begin position="260"/>
        <end position="278"/>
    </location>
</feature>
<feature type="transmembrane region" description="Helical" evidence="2">
    <location>
        <begin position="315"/>
        <end position="342"/>
    </location>
</feature>
<sequence length="568" mass="65022">MLDEQDKTYIDVPSSWNRHPIKNSHTGNGYASYRLTFKLPNDGDFALKIPRISTAYKLWVNDTLIASAGNVGESIETATPQTFSQVVFFEGHQGENELLIQVANFHHRSGGLVDRIELGSVKQVSRLEFERLAKGFALFGALVCLGVYHFILFFFRREGNSSALYFGLFCLLIGARILLSGNGYLYVFFPEMNWEIAQKILTLTYYISVPLALMFFQSIFPRYFKNKWINVSKIMAVIFSLSVILTPTRIFTVIRIGYQIWSILVILYVLFIFMKILIHREKNSWLIGGGMAALLISSMNDILFFTPWINDNSQAFFKSIIVGGNLTPIGLFIFALANSLVIGKRFASALKKEEETSEELIQVNANLDEIVRERTEELLQIREKIEQQNLELERKNEILQQFSFSDYLIGIGNRRKYNLMIDSEWSRCLHEQTSMALLIIDIDDFKGFNDYYGHQEGDKCLIKVGKTLQKNLLREMDMLMRYGGEEFVIIMTEVSQEVAMESALNLKQKIEELSIPHATSKVNRFVTVSIGGSVIIPSVDSSYHELFKKADKALYQVKNSGRNQVRFL</sequence>
<feature type="transmembrane region" description="Helical" evidence="2">
    <location>
        <begin position="135"/>
        <end position="155"/>
    </location>
</feature>
<keyword evidence="1" id="KW-0175">Coiled coil</keyword>
<dbReference type="SUPFAM" id="SSF55073">
    <property type="entry name" value="Nucleotide cyclase"/>
    <property type="match status" value="1"/>
</dbReference>
<feature type="transmembrane region" description="Helical" evidence="2">
    <location>
        <begin position="162"/>
        <end position="185"/>
    </location>
</feature>
<dbReference type="Pfam" id="PF00990">
    <property type="entry name" value="GGDEF"/>
    <property type="match status" value="1"/>
</dbReference>
<feature type="transmembrane region" description="Helical" evidence="2">
    <location>
        <begin position="236"/>
        <end position="254"/>
    </location>
</feature>
<organism evidence="4 5">
    <name type="scientific">Candidatus Enterococcus lowellii</name>
    <dbReference type="NCBI Taxonomy" id="2230877"/>
    <lineage>
        <taxon>Bacteria</taxon>
        <taxon>Bacillati</taxon>
        <taxon>Bacillota</taxon>
        <taxon>Bacilli</taxon>
        <taxon>Lactobacillales</taxon>
        <taxon>Enterococcaceae</taxon>
        <taxon>Enterococcus</taxon>
    </lineage>
</organism>
<evidence type="ECO:0000256" key="1">
    <source>
        <dbReference type="SAM" id="Coils"/>
    </source>
</evidence>
<evidence type="ECO:0000313" key="4">
    <source>
        <dbReference type="EMBL" id="WYJ77153.1"/>
    </source>
</evidence>
<dbReference type="InterPro" id="IPR000160">
    <property type="entry name" value="GGDEF_dom"/>
</dbReference>
<dbReference type="EMBL" id="CP147251">
    <property type="protein sequence ID" value="WYJ77153.1"/>
    <property type="molecule type" value="Genomic_DNA"/>
</dbReference>